<accession>A0AA86QUY3</accession>
<keyword evidence="5" id="KW-1185">Reference proteome</keyword>
<sequence length="114" mass="13516">MKVPQRLINGSQRKYKNQLHPIYPVEERKSEVDYIPQRCIKSLDFAAFESSHSESTLGECELVWDQLSEVDIRMKRISEHNGQRLVEDIMIIQQKTFNNTQDQRDDIFTLFDDL</sequence>
<evidence type="ECO:0000313" key="1">
    <source>
        <dbReference type="EMBL" id="CAI9964628.1"/>
    </source>
</evidence>
<dbReference type="EMBL" id="CAXDID020000165">
    <property type="protein sequence ID" value="CAL6045669.1"/>
    <property type="molecule type" value="Genomic_DNA"/>
</dbReference>
<evidence type="ECO:0000313" key="3">
    <source>
        <dbReference type="EMBL" id="CAL6045669.1"/>
    </source>
</evidence>
<dbReference type="AlphaFoldDB" id="A0AA86QUY3"/>
<protein>
    <submittedName>
        <fullName evidence="3">Hypothetical_protein</fullName>
    </submittedName>
</protein>
<proteinExistence type="predicted"/>
<dbReference type="EMBL" id="CATOUU010000981">
    <property type="protein sequence ID" value="CAI9964628.1"/>
    <property type="molecule type" value="Genomic_DNA"/>
</dbReference>
<gene>
    <name evidence="3" type="ORF">HINF_LOCUS41257</name>
    <name evidence="4" type="ORF">HINF_LOCUS41264</name>
    <name evidence="1" type="ORF">HINF_LOCUS52273</name>
    <name evidence="2" type="ORF">HINF_LOCUS52280</name>
</gene>
<dbReference type="Proteomes" id="UP001642409">
    <property type="component" value="Unassembled WGS sequence"/>
</dbReference>
<reference evidence="3 5" key="2">
    <citation type="submission" date="2024-07" db="EMBL/GenBank/DDBJ databases">
        <authorList>
            <person name="Akdeniz Z."/>
        </authorList>
    </citation>
    <scope>NUCLEOTIDE SEQUENCE [LARGE SCALE GENOMIC DNA]</scope>
</reference>
<evidence type="ECO:0000313" key="5">
    <source>
        <dbReference type="Proteomes" id="UP001642409"/>
    </source>
</evidence>
<name>A0AA86QUY3_9EUKA</name>
<organism evidence="1">
    <name type="scientific">Hexamita inflata</name>
    <dbReference type="NCBI Taxonomy" id="28002"/>
    <lineage>
        <taxon>Eukaryota</taxon>
        <taxon>Metamonada</taxon>
        <taxon>Diplomonadida</taxon>
        <taxon>Hexamitidae</taxon>
        <taxon>Hexamitinae</taxon>
        <taxon>Hexamita</taxon>
    </lineage>
</organism>
<dbReference type="EMBL" id="CATOUU010000981">
    <property type="protein sequence ID" value="CAI9964635.1"/>
    <property type="molecule type" value="Genomic_DNA"/>
</dbReference>
<reference evidence="1" key="1">
    <citation type="submission" date="2023-06" db="EMBL/GenBank/DDBJ databases">
        <authorList>
            <person name="Kurt Z."/>
        </authorList>
    </citation>
    <scope>NUCLEOTIDE SEQUENCE</scope>
</reference>
<evidence type="ECO:0000313" key="2">
    <source>
        <dbReference type="EMBL" id="CAI9964635.1"/>
    </source>
</evidence>
<comment type="caution">
    <text evidence="1">The sequence shown here is derived from an EMBL/GenBank/DDBJ whole genome shotgun (WGS) entry which is preliminary data.</text>
</comment>
<evidence type="ECO:0000313" key="4">
    <source>
        <dbReference type="EMBL" id="CAL6045676.1"/>
    </source>
</evidence>
<dbReference type="EMBL" id="CAXDID020000165">
    <property type="protein sequence ID" value="CAL6045676.1"/>
    <property type="molecule type" value="Genomic_DNA"/>
</dbReference>